<evidence type="ECO:0000313" key="1">
    <source>
        <dbReference type="EMBL" id="AND79251.1"/>
    </source>
</evidence>
<protein>
    <submittedName>
        <fullName evidence="1">Uncharacterized protein</fullName>
    </submittedName>
</protein>
<evidence type="ECO:0000313" key="2">
    <source>
        <dbReference type="Proteomes" id="UP000077317"/>
    </source>
</evidence>
<name>A0A172Q734_9STRE</name>
<gene>
    <name evidence="1" type="ORF">A0O21_04010</name>
</gene>
<dbReference type="Proteomes" id="UP000077317">
    <property type="component" value="Chromosome"/>
</dbReference>
<organism evidence="1 2">
    <name type="scientific">Streptococcus pantholopis</name>
    <dbReference type="NCBI Taxonomy" id="1811193"/>
    <lineage>
        <taxon>Bacteria</taxon>
        <taxon>Bacillati</taxon>
        <taxon>Bacillota</taxon>
        <taxon>Bacilli</taxon>
        <taxon>Lactobacillales</taxon>
        <taxon>Streptococcaceae</taxon>
        <taxon>Streptococcus</taxon>
    </lineage>
</organism>
<dbReference type="AlphaFoldDB" id="A0A172Q734"/>
<proteinExistence type="predicted"/>
<dbReference type="EMBL" id="CP014699">
    <property type="protein sequence ID" value="AND79251.1"/>
    <property type="molecule type" value="Genomic_DNA"/>
</dbReference>
<accession>A0A172Q734</accession>
<dbReference type="KEGG" id="spat:A0O21_04010"/>
<keyword evidence="2" id="KW-1185">Reference proteome</keyword>
<reference evidence="1 2" key="1">
    <citation type="journal article" date="2016" name="Int. J. Syst. Evol. Microbiol.">
        <title>Streptococcuspantholopis sp. nov., isolated from faeces of the Tibetan antelope (Pantholops hodgsonii).</title>
        <authorList>
            <person name="Bai X."/>
            <person name="Xiong Y."/>
            <person name="Lu S."/>
            <person name="Jin D."/>
            <person name="Lai X."/>
            <person name="Yang J."/>
            <person name="Niu L."/>
            <person name="Hu S."/>
            <person name="Meng X."/>
            <person name="Pu J."/>
            <person name="Ye C."/>
            <person name="Xu J."/>
        </authorList>
    </citation>
    <scope>NUCLEOTIDE SEQUENCE [LARGE SCALE GENOMIC DNA]</scope>
    <source>
        <strain evidence="1 2">TA 26</strain>
    </source>
</reference>
<reference evidence="2" key="2">
    <citation type="submission" date="2016-03" db="EMBL/GenBank/DDBJ databases">
        <title>Streptococcus antelopensis sp. nov., isolated from the feces of the Tibetan antelope (Pantholops hodgsonii) in Hoh Xil National Nature Reserve, Qinghai, China.</title>
        <authorList>
            <person name="Bai X."/>
        </authorList>
    </citation>
    <scope>NUCLEOTIDE SEQUENCE [LARGE SCALE GENOMIC DNA]</scope>
    <source>
        <strain evidence="2">TA 26</strain>
    </source>
</reference>
<sequence>MPERLERCGLLSRKQSFQTFTAGGKPEISDFVCEPLPERLGRAVKIPTPSCIRPGQAWEREPSSCFI</sequence>